<comment type="caution">
    <text evidence="5">The sequence shown here is derived from an EMBL/GenBank/DDBJ whole genome shotgun (WGS) entry which is preliminary data.</text>
</comment>
<evidence type="ECO:0000259" key="4">
    <source>
        <dbReference type="SMART" id="SM00047"/>
    </source>
</evidence>
<feature type="domain" description="Mannosyl-glycoprotein endo-beta-N-acetylglucosamidase-like" evidence="4">
    <location>
        <begin position="152"/>
        <end position="310"/>
    </location>
</feature>
<comment type="similarity">
    <text evidence="1">Belongs to the glycosyl hydrolase 73 family.</text>
</comment>
<feature type="compositionally biased region" description="Low complexity" evidence="3">
    <location>
        <begin position="115"/>
        <end position="131"/>
    </location>
</feature>
<evidence type="ECO:0000313" key="5">
    <source>
        <dbReference type="EMBL" id="OFI49058.1"/>
    </source>
</evidence>
<feature type="non-terminal residue" evidence="5">
    <location>
        <position position="1"/>
    </location>
</feature>
<protein>
    <recommendedName>
        <fullName evidence="4">Mannosyl-glycoprotein endo-beta-N-acetylglucosamidase-like domain-containing protein</fullName>
    </recommendedName>
</protein>
<sequence length="310" mass="34614">LEQDLQQPIASKYKVGDTVQIRANASYESNGSDLKTYRNWIGTISAVRADNKSKSNYSYTVTYKKDRNTIQSIYVLEQDLLPSNKVELEKPVTSSSKVNTSTTSSSKLQVEKPKQPTSSSTKTSEKPQTSEPTQPTVKPQVPDTSEPKPQLKLDVLNTTQRVWFDSIYPQIVKLANNNNVYASVMMSQTIAESAWGQSQLAKDANNIFGVKADATWTGAVYEKNTIEYINGKEVITKEKFRKYSSQAESLQDYINKILGSPERYGNVLKSNARTYEEAANALQTGGYATDPNYANSLINRIKNYNLNALD</sequence>
<dbReference type="PANTHER" id="PTHR33308:SF9">
    <property type="entry name" value="PEPTIDOGLYCAN HYDROLASE FLGJ"/>
    <property type="match status" value="1"/>
</dbReference>
<evidence type="ECO:0000313" key="6">
    <source>
        <dbReference type="Proteomes" id="UP000178622"/>
    </source>
</evidence>
<dbReference type="Gene3D" id="1.10.530.10">
    <property type="match status" value="1"/>
</dbReference>
<accession>A0A1E8GNG8</accession>
<dbReference type="AlphaFoldDB" id="A0A1E8GNG8"/>
<reference evidence="6" key="1">
    <citation type="submission" date="2016-09" db="EMBL/GenBank/DDBJ databases">
        <title>Draft genome sequence of a novel species of the family Streptococcaceae isolated from flowers.</title>
        <authorList>
            <person name="Chuah L.-O."/>
            <person name="Yap K.-P."/>
            <person name="Thong K.L."/>
            <person name="Liong M.T."/>
            <person name="Ahmad R."/>
            <person name="Rusul G."/>
        </authorList>
    </citation>
    <scope>NUCLEOTIDE SEQUENCE [LARGE SCALE GENOMIC DNA]</scope>
    <source>
        <strain evidence="6">DF1</strain>
    </source>
</reference>
<keyword evidence="6" id="KW-1185">Reference proteome</keyword>
<dbReference type="GO" id="GO:0004040">
    <property type="term" value="F:amidase activity"/>
    <property type="evidence" value="ECO:0007669"/>
    <property type="project" value="InterPro"/>
</dbReference>
<keyword evidence="2" id="KW-0378">Hydrolase</keyword>
<dbReference type="RefSeq" id="WP_070792338.1">
    <property type="nucleotide sequence ID" value="NZ_MKIR01000021.1"/>
</dbReference>
<dbReference type="EMBL" id="MKIR01000021">
    <property type="protein sequence ID" value="OFI49058.1"/>
    <property type="molecule type" value="Genomic_DNA"/>
</dbReference>
<dbReference type="InterPro" id="IPR002901">
    <property type="entry name" value="MGlyc_endo_b_GlcNAc-like_dom"/>
</dbReference>
<dbReference type="Pfam" id="PF01832">
    <property type="entry name" value="Glucosaminidase"/>
    <property type="match status" value="1"/>
</dbReference>
<name>A0A1E8GNG8_9LACT</name>
<evidence type="ECO:0000256" key="3">
    <source>
        <dbReference type="SAM" id="MobiDB-lite"/>
    </source>
</evidence>
<feature type="compositionally biased region" description="Low complexity" evidence="3">
    <location>
        <begin position="92"/>
        <end position="107"/>
    </location>
</feature>
<dbReference type="PRINTS" id="PR01002">
    <property type="entry name" value="FLGFLGJ"/>
</dbReference>
<evidence type="ECO:0000256" key="2">
    <source>
        <dbReference type="ARBA" id="ARBA00022801"/>
    </source>
</evidence>
<gene>
    <name evidence="5" type="ORF">BG261_04075</name>
</gene>
<organism evidence="5 6">
    <name type="scientific">Floricoccus tropicus</name>
    <dbReference type="NCBI Taxonomy" id="1859473"/>
    <lineage>
        <taxon>Bacteria</taxon>
        <taxon>Bacillati</taxon>
        <taxon>Bacillota</taxon>
        <taxon>Bacilli</taxon>
        <taxon>Lactobacillales</taxon>
        <taxon>Streptococcaceae</taxon>
        <taxon>Floricoccus</taxon>
    </lineage>
</organism>
<dbReference type="PANTHER" id="PTHR33308">
    <property type="entry name" value="PEPTIDOGLYCAN HYDROLASE FLGJ"/>
    <property type="match status" value="1"/>
</dbReference>
<dbReference type="Gene3D" id="4.10.80.30">
    <property type="entry name" value="DNA polymerase, domain 6"/>
    <property type="match status" value="1"/>
</dbReference>
<proteinExistence type="inferred from homology"/>
<dbReference type="Proteomes" id="UP000178622">
    <property type="component" value="Unassembled WGS sequence"/>
</dbReference>
<evidence type="ECO:0000256" key="1">
    <source>
        <dbReference type="ARBA" id="ARBA00010266"/>
    </source>
</evidence>
<dbReference type="STRING" id="1859473.BG261_04075"/>
<feature type="region of interest" description="Disordered" evidence="3">
    <location>
        <begin position="88"/>
        <end position="151"/>
    </location>
</feature>
<dbReference type="SMART" id="SM00047">
    <property type="entry name" value="LYZ2"/>
    <property type="match status" value="1"/>
</dbReference>
<dbReference type="InterPro" id="IPR051056">
    <property type="entry name" value="Glycosyl_Hydrolase_73"/>
</dbReference>